<evidence type="ECO:0000256" key="1">
    <source>
        <dbReference type="SAM" id="SignalP"/>
    </source>
</evidence>
<organism evidence="2 3">
    <name type="scientific">Pisum sativum</name>
    <name type="common">Garden pea</name>
    <name type="synonym">Lathyrus oleraceus</name>
    <dbReference type="NCBI Taxonomy" id="3888"/>
    <lineage>
        <taxon>Eukaryota</taxon>
        <taxon>Viridiplantae</taxon>
        <taxon>Streptophyta</taxon>
        <taxon>Embryophyta</taxon>
        <taxon>Tracheophyta</taxon>
        <taxon>Spermatophyta</taxon>
        <taxon>Magnoliopsida</taxon>
        <taxon>eudicotyledons</taxon>
        <taxon>Gunneridae</taxon>
        <taxon>Pentapetalae</taxon>
        <taxon>rosids</taxon>
        <taxon>fabids</taxon>
        <taxon>Fabales</taxon>
        <taxon>Fabaceae</taxon>
        <taxon>Papilionoideae</taxon>
        <taxon>50 kb inversion clade</taxon>
        <taxon>NPAAA clade</taxon>
        <taxon>Hologalegina</taxon>
        <taxon>IRL clade</taxon>
        <taxon>Fabeae</taxon>
        <taxon>Lathyrus</taxon>
    </lineage>
</organism>
<sequence>MHTLVCENPAARAITILLVRCWATVVDGECEQDILIRFQTRWSNIFPSNFKIDLLENSAIDDVVVLSIVLEEVKNKNMSVYNRLRAICSNSNRKFFVFSNEYHRDTYVKEMSRETKSDKNGRAIRVATQYGNTCSMLWALSSCIGQKSCLGCVCLRSSTARSQWILGVVHSFAAYSPCVATLRFLGVGLVERSFSNCGQELRNPEQGLPQYYRHSRGTSLVLHNATLSCNGDYRGRWILVDGGLGPQEVIVYSGLALYQATTGYVNPALHKTEINIKAMENGKGVQSVANLASYLIKNFHRLNNRRNGLEFVRQPVMDWGVGVTIDRRSALMDSLKLKEIEAGS</sequence>
<protein>
    <submittedName>
        <fullName evidence="2">Uncharacterized protein</fullName>
    </submittedName>
</protein>
<keyword evidence="1" id="KW-0732">Signal</keyword>
<comment type="caution">
    <text evidence="2">The sequence shown here is derived from an EMBL/GenBank/DDBJ whole genome shotgun (WGS) entry which is preliminary data.</text>
</comment>
<keyword evidence="3" id="KW-1185">Reference proteome</keyword>
<name>A0A9D5GWQ0_PEA</name>
<dbReference type="Gramene" id="Psat01G0270400-T1">
    <property type="protein sequence ID" value="KAI5444181.1"/>
    <property type="gene ID" value="KIW84_012704"/>
</dbReference>
<dbReference type="EMBL" id="JAMSHJ010000001">
    <property type="protein sequence ID" value="KAI5444181.1"/>
    <property type="molecule type" value="Genomic_DNA"/>
</dbReference>
<evidence type="ECO:0000313" key="3">
    <source>
        <dbReference type="Proteomes" id="UP001058974"/>
    </source>
</evidence>
<proteinExistence type="predicted"/>
<evidence type="ECO:0000313" key="2">
    <source>
        <dbReference type="EMBL" id="KAI5444181.1"/>
    </source>
</evidence>
<reference evidence="2 3" key="1">
    <citation type="journal article" date="2022" name="Nat. Genet.">
        <title>Improved pea reference genome and pan-genome highlight genomic features and evolutionary characteristics.</title>
        <authorList>
            <person name="Yang T."/>
            <person name="Liu R."/>
            <person name="Luo Y."/>
            <person name="Hu S."/>
            <person name="Wang D."/>
            <person name="Wang C."/>
            <person name="Pandey M.K."/>
            <person name="Ge S."/>
            <person name="Xu Q."/>
            <person name="Li N."/>
            <person name="Li G."/>
            <person name="Huang Y."/>
            <person name="Saxena R.K."/>
            <person name="Ji Y."/>
            <person name="Li M."/>
            <person name="Yan X."/>
            <person name="He Y."/>
            <person name="Liu Y."/>
            <person name="Wang X."/>
            <person name="Xiang C."/>
            <person name="Varshney R.K."/>
            <person name="Ding H."/>
            <person name="Gao S."/>
            <person name="Zong X."/>
        </authorList>
    </citation>
    <scope>NUCLEOTIDE SEQUENCE [LARGE SCALE GENOMIC DNA]</scope>
    <source>
        <strain evidence="2 3">cv. Zhongwan 6</strain>
    </source>
</reference>
<feature type="chain" id="PRO_5039698145" evidence="1">
    <location>
        <begin position="29"/>
        <end position="344"/>
    </location>
</feature>
<dbReference type="Proteomes" id="UP001058974">
    <property type="component" value="Chromosome 1"/>
</dbReference>
<dbReference type="Gene3D" id="3.40.50.1010">
    <property type="entry name" value="5'-nuclease"/>
    <property type="match status" value="1"/>
</dbReference>
<dbReference type="AlphaFoldDB" id="A0A9D5GWQ0"/>
<gene>
    <name evidence="2" type="ORF">KIW84_012704</name>
</gene>
<feature type="signal peptide" evidence="1">
    <location>
        <begin position="1"/>
        <end position="28"/>
    </location>
</feature>
<accession>A0A9D5GWQ0</accession>